<proteinExistence type="inferred from homology"/>
<dbReference type="PANTHER" id="PTHR32054:SF11">
    <property type="entry name" value="EXPRESSED PROTEIN"/>
    <property type="match status" value="1"/>
</dbReference>
<sequence length="244" mass="27200">MAPRRSEVDTSRPFQSVKEAVATFGQRLLTGEAYSGRTSSGYNPEHPPPKAIYAVDPTSPKPHHSPPSPSYSTTSSRFNQDKDEELLILNSLKKLEAALEETKREVNLLKERESETEITIASLHAELHKSKAKMAEMEAMAERKGSLSMTREEHHLKVGSDRWGDGEIRSEDEAMTARFEYLPSLAAALRIGNASGEMNGRRVKAMKKKPIIPLIGDLFSNKKKESPDLGDSLFSQHYFTTASR</sequence>
<dbReference type="GO" id="GO:0005829">
    <property type="term" value="C:cytosol"/>
    <property type="evidence" value="ECO:0007669"/>
    <property type="project" value="TreeGrafter"/>
</dbReference>
<dbReference type="Proteomes" id="UP000639772">
    <property type="component" value="Unassembled WGS sequence"/>
</dbReference>
<dbReference type="PANTHER" id="PTHR32054">
    <property type="entry name" value="HEAVY CHAIN, PUTATIVE, EXPRESSED-RELATED-RELATED"/>
    <property type="match status" value="1"/>
</dbReference>
<accession>A0A835RUG3</accession>
<evidence type="ECO:0008006" key="9">
    <source>
        <dbReference type="Google" id="ProtNLM"/>
    </source>
</evidence>
<evidence type="ECO:0000313" key="7">
    <source>
        <dbReference type="Proteomes" id="UP000636800"/>
    </source>
</evidence>
<dbReference type="OrthoDB" id="685187at2759"/>
<evidence type="ECO:0000256" key="2">
    <source>
        <dbReference type="ARBA" id="ARBA00023054"/>
    </source>
</evidence>
<gene>
    <name evidence="6" type="ORF">HPP92_005376</name>
    <name evidence="5" type="ORF">HPP92_005665</name>
</gene>
<evidence type="ECO:0000313" key="5">
    <source>
        <dbReference type="EMBL" id="KAG0492267.1"/>
    </source>
</evidence>
<name>A0A835RUG3_VANPL</name>
<dbReference type="GO" id="GO:0009903">
    <property type="term" value="P:chloroplast avoidance movement"/>
    <property type="evidence" value="ECO:0007669"/>
    <property type="project" value="TreeGrafter"/>
</dbReference>
<dbReference type="Proteomes" id="UP000636800">
    <property type="component" value="Chromosome 2"/>
</dbReference>
<comment type="caution">
    <text evidence="5">The sequence shown here is derived from an EMBL/GenBank/DDBJ whole genome shotgun (WGS) entry which is preliminary data.</text>
</comment>
<evidence type="ECO:0000256" key="4">
    <source>
        <dbReference type="SAM" id="MobiDB-lite"/>
    </source>
</evidence>
<dbReference type="AlphaFoldDB" id="A0A835RUG3"/>
<reference evidence="7 8" key="1">
    <citation type="journal article" date="2020" name="Nat. Food">
        <title>A phased Vanilla planifolia genome enables genetic improvement of flavour and production.</title>
        <authorList>
            <person name="Hasing T."/>
            <person name="Tang H."/>
            <person name="Brym M."/>
            <person name="Khazi F."/>
            <person name="Huang T."/>
            <person name="Chambers A.H."/>
        </authorList>
    </citation>
    <scope>NUCLEOTIDE SEQUENCE [LARGE SCALE GENOMIC DNA]</scope>
    <source>
        <tissue evidence="5">Leaf</tissue>
    </source>
</reference>
<evidence type="ECO:0000256" key="3">
    <source>
        <dbReference type="SAM" id="Coils"/>
    </source>
</evidence>
<dbReference type="GO" id="GO:0009904">
    <property type="term" value="P:chloroplast accumulation movement"/>
    <property type="evidence" value="ECO:0007669"/>
    <property type="project" value="TreeGrafter"/>
</dbReference>
<feature type="region of interest" description="Disordered" evidence="4">
    <location>
        <begin position="32"/>
        <end position="79"/>
    </location>
</feature>
<keyword evidence="2 3" id="KW-0175">Coiled coil</keyword>
<dbReference type="EMBL" id="JADCNL010000002">
    <property type="protein sequence ID" value="KAG0492267.1"/>
    <property type="molecule type" value="Genomic_DNA"/>
</dbReference>
<feature type="coiled-coil region" evidence="3">
    <location>
        <begin position="92"/>
        <end position="140"/>
    </location>
</feature>
<keyword evidence="7" id="KW-1185">Reference proteome</keyword>
<evidence type="ECO:0000256" key="1">
    <source>
        <dbReference type="ARBA" id="ARBA00005485"/>
    </source>
</evidence>
<evidence type="ECO:0000313" key="8">
    <source>
        <dbReference type="Proteomes" id="UP000639772"/>
    </source>
</evidence>
<protein>
    <recommendedName>
        <fullName evidence="9">WEB family protein</fullName>
    </recommendedName>
</protein>
<comment type="similarity">
    <text evidence="1">Belongs to the WEB family.</text>
</comment>
<dbReference type="EMBL" id="JADCNM010000002">
    <property type="protein sequence ID" value="KAG0494382.1"/>
    <property type="molecule type" value="Genomic_DNA"/>
</dbReference>
<evidence type="ECO:0000313" key="6">
    <source>
        <dbReference type="EMBL" id="KAG0494382.1"/>
    </source>
</evidence>
<organism evidence="5 7">
    <name type="scientific">Vanilla planifolia</name>
    <name type="common">Vanilla</name>
    <dbReference type="NCBI Taxonomy" id="51239"/>
    <lineage>
        <taxon>Eukaryota</taxon>
        <taxon>Viridiplantae</taxon>
        <taxon>Streptophyta</taxon>
        <taxon>Embryophyta</taxon>
        <taxon>Tracheophyta</taxon>
        <taxon>Spermatophyta</taxon>
        <taxon>Magnoliopsida</taxon>
        <taxon>Liliopsida</taxon>
        <taxon>Asparagales</taxon>
        <taxon>Orchidaceae</taxon>
        <taxon>Vanilloideae</taxon>
        <taxon>Vanilleae</taxon>
        <taxon>Vanilla</taxon>
    </lineage>
</organism>